<sequence length="163" mass="17862">MTHVHGLDRSDRRYIKRLKGRSSAAGSTDLDHKAMADIENPDVDDGSVAVAEPAECSRRVYMCLLCCVALALVLAFQSSLDVKESHPAKTMLGIMVDIGGLLTALVGCWFVFLFAALVADWFEGNPEGKRLVDNLIESDRPCLLESFRLVLGRCDPDQHVVDA</sequence>
<keyword evidence="1" id="KW-0812">Transmembrane</keyword>
<dbReference type="Gramene" id="TraesWEE_scaffold_041318_01G000200.1">
    <property type="protein sequence ID" value="TraesWEE_scaffold_041318_01G000200.1"/>
    <property type="gene ID" value="TraesWEE_scaffold_041318_01G000200"/>
</dbReference>
<organism evidence="2">
    <name type="scientific">Triticum aestivum</name>
    <name type="common">Wheat</name>
    <dbReference type="NCBI Taxonomy" id="4565"/>
    <lineage>
        <taxon>Eukaryota</taxon>
        <taxon>Viridiplantae</taxon>
        <taxon>Streptophyta</taxon>
        <taxon>Embryophyta</taxon>
        <taxon>Tracheophyta</taxon>
        <taxon>Spermatophyta</taxon>
        <taxon>Magnoliopsida</taxon>
        <taxon>Liliopsida</taxon>
        <taxon>Poales</taxon>
        <taxon>Poaceae</taxon>
        <taxon>BOP clade</taxon>
        <taxon>Pooideae</taxon>
        <taxon>Triticodae</taxon>
        <taxon>Triticeae</taxon>
        <taxon>Triticinae</taxon>
        <taxon>Triticum</taxon>
    </lineage>
</organism>
<protein>
    <submittedName>
        <fullName evidence="2">Uncharacterized protein</fullName>
    </submittedName>
</protein>
<reference evidence="2" key="1">
    <citation type="submission" date="2018-08" db="EMBL/GenBank/DDBJ databases">
        <authorList>
            <person name="Rossello M."/>
        </authorList>
    </citation>
    <scope>NUCLEOTIDE SEQUENCE [LARGE SCALE GENOMIC DNA]</scope>
    <source>
        <strain evidence="2">cv. Chinese Spring</strain>
    </source>
</reference>
<keyword evidence="3" id="KW-1185">Reference proteome</keyword>
<keyword evidence="1" id="KW-1133">Transmembrane helix</keyword>
<accession>A0A3B6PHQ0</accession>
<feature type="transmembrane region" description="Helical" evidence="1">
    <location>
        <begin position="98"/>
        <end position="122"/>
    </location>
</feature>
<dbReference type="Gramene" id="TraesCS6B02G121800.1">
    <property type="protein sequence ID" value="TraesCS6B02G121800.1.cds1"/>
    <property type="gene ID" value="TraesCS6B02G121800"/>
</dbReference>
<dbReference type="AlphaFoldDB" id="A0A3B6PHQ0"/>
<dbReference type="Gramene" id="TraesCAD_scaffold_066404_01G000100.1">
    <property type="protein sequence ID" value="TraesCAD_scaffold_066404_01G000100.1"/>
    <property type="gene ID" value="TraesCAD_scaffold_066404_01G000100"/>
</dbReference>
<feature type="transmembrane region" description="Helical" evidence="1">
    <location>
        <begin position="60"/>
        <end position="78"/>
    </location>
</feature>
<dbReference type="Proteomes" id="UP000019116">
    <property type="component" value="Chromosome 6B"/>
</dbReference>
<proteinExistence type="predicted"/>
<dbReference type="EnsemblPlants" id="TraesCS6B02G121800.1">
    <property type="protein sequence ID" value="TraesCS6B02G121800.1.cds1"/>
    <property type="gene ID" value="TraesCS6B02G121800"/>
</dbReference>
<evidence type="ECO:0000313" key="3">
    <source>
        <dbReference type="Proteomes" id="UP000019116"/>
    </source>
</evidence>
<name>A0A3B6PHQ0_WHEAT</name>
<dbReference type="Gramene" id="TraesROB_scaffold_065608_01G000200.1">
    <property type="protein sequence ID" value="TraesROB_scaffold_065608_01G000200.1"/>
    <property type="gene ID" value="TraesROB_scaffold_065608_01G000200"/>
</dbReference>
<dbReference type="Gramene" id="TraesRN6B0100298900.1">
    <property type="protein sequence ID" value="TraesRN6B0100298900.1"/>
    <property type="gene ID" value="TraesRN6B0100298900"/>
</dbReference>
<dbReference type="Gramene" id="TraesCLE_scaffold_056998_01G000100.1">
    <property type="protein sequence ID" value="TraesCLE_scaffold_056998_01G000100.1"/>
    <property type="gene ID" value="TraesCLE_scaffold_056998_01G000100"/>
</dbReference>
<reference evidence="2" key="2">
    <citation type="submission" date="2018-10" db="UniProtKB">
        <authorList>
            <consortium name="EnsemblPlants"/>
        </authorList>
    </citation>
    <scope>IDENTIFICATION</scope>
</reference>
<evidence type="ECO:0000313" key="2">
    <source>
        <dbReference type="EnsemblPlants" id="TraesCS6B02G121800.1.cds1"/>
    </source>
</evidence>
<keyword evidence="1" id="KW-0472">Membrane</keyword>
<dbReference type="Gramene" id="TraesCS6B03G0303000.1">
    <property type="protein sequence ID" value="TraesCS6B03G0303000.1.CDS1"/>
    <property type="gene ID" value="TraesCS6B03G0303000"/>
</dbReference>
<evidence type="ECO:0000256" key="1">
    <source>
        <dbReference type="SAM" id="Phobius"/>
    </source>
</evidence>